<dbReference type="NCBIfam" id="TIGR01200">
    <property type="entry name" value="GLPGLI"/>
    <property type="match status" value="1"/>
</dbReference>
<feature type="signal peptide" evidence="1">
    <location>
        <begin position="1"/>
        <end position="18"/>
    </location>
</feature>
<dbReference type="RefSeq" id="WP_205105773.1">
    <property type="nucleotide sequence ID" value="NZ_JACJJG010000110.1"/>
</dbReference>
<evidence type="ECO:0000313" key="3">
    <source>
        <dbReference type="Proteomes" id="UP000706891"/>
    </source>
</evidence>
<comment type="caution">
    <text evidence="2">The sequence shown here is derived from an EMBL/GenBank/DDBJ whole genome shotgun (WGS) entry which is preliminary data.</text>
</comment>
<feature type="chain" id="PRO_5036990830" evidence="1">
    <location>
        <begin position="19"/>
        <end position="281"/>
    </location>
</feature>
<protein>
    <submittedName>
        <fullName evidence="2">GLPGLI family protein</fullName>
    </submittedName>
</protein>
<keyword evidence="1" id="KW-0732">Signal</keyword>
<name>A0A939B8R6_9BACT</name>
<organism evidence="2 3">
    <name type="scientific">Marseilla massiliensis</name>
    <dbReference type="NCBI Taxonomy" id="1841864"/>
    <lineage>
        <taxon>Bacteria</taxon>
        <taxon>Pseudomonadati</taxon>
        <taxon>Bacteroidota</taxon>
        <taxon>Bacteroidia</taxon>
        <taxon>Bacteroidales</taxon>
        <taxon>Prevotellaceae</taxon>
        <taxon>Marseilla</taxon>
    </lineage>
</organism>
<evidence type="ECO:0000313" key="2">
    <source>
        <dbReference type="EMBL" id="MBM6674668.1"/>
    </source>
</evidence>
<evidence type="ECO:0000256" key="1">
    <source>
        <dbReference type="SAM" id="SignalP"/>
    </source>
</evidence>
<reference evidence="2" key="2">
    <citation type="journal article" date="2021" name="Sci. Rep.">
        <title>The distribution of antibiotic resistance genes in chicken gut microbiota commensals.</title>
        <authorList>
            <person name="Juricova H."/>
            <person name="Matiasovicova J."/>
            <person name="Kubasova T."/>
            <person name="Cejkova D."/>
            <person name="Rychlik I."/>
        </authorList>
    </citation>
    <scope>NUCLEOTIDE SEQUENCE</scope>
    <source>
        <strain evidence="2">An824</strain>
    </source>
</reference>
<sequence>MQRLVFLLLWLVPLMSGAQTTVSGNIPPIKPVKKTVYDSARVKVYYEYDYRPDSTKADNWRHAQTLLLIGSEYSGFVDYYSLKADSLNDAYYYAKRKPMELLMPYMSVMRNINYKYPLAIDMPRNTATVQLPGFINCEYTQQLEPLAWTLAEGDSTIAGVRCRKATCRMGGRDWVAWYSVDYSIPQGPYLFSGLPGLIFAVRDTKNNHVFTLNGLETLPKPELIYLKSYDKKLKLSRKDALKAKRNEYEDPQTAIEMSGKHIWTEDGSRLPSSPYNPIELE</sequence>
<proteinExistence type="predicted"/>
<dbReference type="InterPro" id="IPR005901">
    <property type="entry name" value="GLPGLI"/>
</dbReference>
<reference evidence="2" key="1">
    <citation type="submission" date="2020-08" db="EMBL/GenBank/DDBJ databases">
        <authorList>
            <person name="Cejkova D."/>
            <person name="Kubasova T."/>
            <person name="Jahodarova E."/>
            <person name="Rychlik I."/>
        </authorList>
    </citation>
    <scope>NUCLEOTIDE SEQUENCE</scope>
    <source>
        <strain evidence="2">An824</strain>
    </source>
</reference>
<accession>A0A939B8R6</accession>
<dbReference type="AlphaFoldDB" id="A0A939B8R6"/>
<dbReference type="EMBL" id="JACJJG010000110">
    <property type="protein sequence ID" value="MBM6674668.1"/>
    <property type="molecule type" value="Genomic_DNA"/>
</dbReference>
<dbReference type="Proteomes" id="UP000706891">
    <property type="component" value="Unassembled WGS sequence"/>
</dbReference>
<keyword evidence="3" id="KW-1185">Reference proteome</keyword>
<gene>
    <name evidence="2" type="ORF">H6A34_12380</name>
</gene>